<name>A0A1X9SGD6_9CAUD</name>
<evidence type="ECO:0000313" key="2">
    <source>
        <dbReference type="Proteomes" id="UP000222741"/>
    </source>
</evidence>
<sequence length="84" mass="9763">MGVNLADLENKIKQQNELEDKIAALQDVSYELGREIFAAFKELPDDKILEYYRKMNRENDSIVRYDIFKEFIYGKGLGLGGNEK</sequence>
<gene>
    <name evidence="1" type="ORF">FLAPJACK_195</name>
</gene>
<proteinExistence type="predicted"/>
<evidence type="ECO:0000313" key="1">
    <source>
        <dbReference type="EMBL" id="ARQ95121.1"/>
    </source>
</evidence>
<protein>
    <submittedName>
        <fullName evidence="1">Uncharacterized protein</fullName>
    </submittedName>
</protein>
<dbReference type="EMBL" id="KY888882">
    <property type="protein sequence ID" value="ARQ95121.1"/>
    <property type="molecule type" value="Genomic_DNA"/>
</dbReference>
<organism evidence="1 2">
    <name type="scientific">Bacillus phage Flapjack</name>
    <dbReference type="NCBI Taxonomy" id="1983465"/>
    <lineage>
        <taxon>Viruses</taxon>
        <taxon>Duplodnaviria</taxon>
        <taxon>Heunggongvirae</taxon>
        <taxon>Uroviricota</taxon>
        <taxon>Caudoviricetes</taxon>
        <taxon>Herelleviridae</taxon>
        <taxon>Bastillevirinae</taxon>
        <taxon>Bequatrovirus</taxon>
        <taxon>Bequatrovirus spock</taxon>
    </lineage>
</organism>
<dbReference type="Proteomes" id="UP000222741">
    <property type="component" value="Segment"/>
</dbReference>
<accession>A0A1X9SGD6</accession>
<reference evidence="2" key="1">
    <citation type="submission" date="2017-04" db="EMBL/GenBank/DDBJ databases">
        <authorList>
            <person name="Abille Z."/>
            <person name="Afsharjavan R."/>
            <person name="Alms C.E."/>
            <person name="Anil A."/>
            <person name="Azuma E.A."/>
            <person name="Boateng D."/>
            <person name="Bowden K.V."/>
            <person name="Bui Q."/>
            <person name="Callaghan K.D."/>
            <person name="Canova P.N."/>
            <person name="Carter A.-G.V."/>
            <person name="Carty B."/>
            <person name="Choudhary A."/>
            <person name="Chugh K."/>
            <person name="Clark C.B."/>
            <person name="Clark J."/>
            <person name="Cortez R."/>
            <person name="Dalwadi R.M."/>
            <person name="Daou G."/>
            <person name="Das M."/>
            <person name="Dasari S."/>
            <person name="Davis E.H."/>
            <person name="Defreitas N."/>
            <person name="Demirji J."/>
            <person name="Endres C."/>
            <person name="Fakhar S."/>
            <person name="Feeley N."/>
            <person name="Flores D.C."/>
            <person name="Fowler A.R."/>
            <person name="George T."/>
            <person name="Greis H.L."/>
            <person name="Groleau D.L."/>
            <person name="Gulati J.K."/>
            <person name="Guzman W."/>
            <person name="Hallworth A.N."/>
            <person name="Hariri A."/>
            <person name="Haya V.N."/>
            <person name="Hoffman A.K."/>
            <person name="Horne B."/>
            <person name="Howard T."/>
            <person name="Iglesia A.J."/>
            <person name="Ijezie O.D."/>
            <person name="Incognito N.A."/>
            <person name="Inen J.A."/>
            <person name="Jaiswal A."/>
            <person name="Jezek R.A."/>
            <person name="Kawa A.C."/>
            <person name="Khan F."/>
            <person name="Khin A.C."/>
            <person name="Knapo J."/>
            <person name="Kong A.S."/>
            <person name="Le B.Q."/>
            <person name="Le Q.M."/>
            <person name="Le T.-H.M."/>
            <person name="Lee M."/>
            <person name="Lockwood J.L."/>
            <person name="Loto-Rojas G.S."/>
            <person name="Mantzavinos A."/>
            <person name="Martinez D.R."/>
            <person name="Meadows A.R."/>
            <person name="Mehr S."/>
            <person name="Mellon M.N."/>
            <person name="Memon S."/>
            <person name="Miller B."/>
            <person name="Min S."/>
            <person name="Mitchell L.M."/>
            <person name="Mohamed I.R."/>
            <person name="Mohammed F.O."/>
            <person name="More S."/>
            <person name="Muntaha S."/>
            <person name="Nadeem I."/>
            <person name="Ndjeumen-Njinguet A.S."/>
            <person name="Ng P."/>
            <person name="Ngu V.E."/>
            <person name="Nguyen B.N."/>
            <person name="OHern C.T."/>
            <person name="Oboh U.S."/>
            <person name="Pagano C.W."/>
            <person name="Panakal P.R."/>
            <person name="Park D.A."/>
            <person name="Parsana D."/>
            <person name="Patel P."/>
            <person name="Patel V.S."/>
            <person name="Patwardhan V.M."/>
            <person name="Pawar S.D."/>
            <person name="Payne V.R."/>
            <person name="Petricel I.M."/>
            <person name="Phillips C."/>
            <person name="Puglisi K.M."/>
            <person name="Ramaprasad G."/>
            <person name="Raza A.S."/>
            <person name="Rivera-Oven A.G."/>
            <person name="Robins E."/>
            <person name="Roeun D.C."/>
            <person name="Rostovtseva N."/>
            <person name="Sadat M."/>
            <person name="Seas A."/>
            <person name="So E.J."/>
            <person name="Sogbesan C."/>
            <person name="Strumsky L.A."/>
            <person name="Sun J.L."/>
            <person name="Sutherland H.J."/>
            <person name="Tchakounte I."/>
            <person name="Tewell J.R."/>
            <person name="Thapa D.J."/>
            <person name="Tkach Y."/>
            <person name="Tran C.D."/>
            <person name="Tran V."/>
            <person name="Vithayathil T."/>
            <person name="Vivekanandan A."/>
            <person name="Wang S.R."/>
            <person name="White E."/>
            <person name="Yang A.L."/>
            <person name="Ye D.T."/>
            <person name="Yirenkyi M."/>
            <person name="Zarb J.S."/>
            <person name="Zhang S."/>
            <person name="Zhou M.T."/>
            <person name="Cao A."/>
            <person name="Nguyen K.M."/>
            <person name="Patel K."/>
            <person name="Patel P."/>
            <person name="Pennington E."/>
            <person name="Sendze O."/>
            <person name="Zahangir S."/>
            <person name="Correa-Mendez M."/>
            <person name="Fabian M.F."/>
            <person name="Liu S."/>
            <person name="Jethmalani Y."/>
            <person name="Nunn R."/>
            <person name="Prakash A."/>
            <person name="Louise T."/>
            <person name="Russell D.A."/>
            <person name="Hatfull G.F."/>
            <person name="Erill I."/>
            <person name="Caruso S.M."/>
        </authorList>
    </citation>
    <scope>NUCLEOTIDE SEQUENCE [LARGE SCALE GENOMIC DNA]</scope>
</reference>